<accession>A0A2P6NTV2</accession>
<evidence type="ECO:0000313" key="12">
    <source>
        <dbReference type="EMBL" id="PRP87399.1"/>
    </source>
</evidence>
<dbReference type="CDD" id="cd13999">
    <property type="entry name" value="STKc_MAP3K-like"/>
    <property type="match status" value="1"/>
</dbReference>
<dbReference type="GO" id="GO:0007169">
    <property type="term" value="P:cell surface receptor protein tyrosine kinase signaling pathway"/>
    <property type="evidence" value="ECO:0007669"/>
    <property type="project" value="TreeGrafter"/>
</dbReference>
<dbReference type="Pfam" id="PF07714">
    <property type="entry name" value="PK_Tyr_Ser-Thr"/>
    <property type="match status" value="1"/>
</dbReference>
<evidence type="ECO:0000256" key="10">
    <source>
        <dbReference type="SAM" id="SignalP"/>
    </source>
</evidence>
<dbReference type="STRING" id="1890364.A0A2P6NTV2"/>
<dbReference type="GO" id="GO:0004714">
    <property type="term" value="F:transmembrane receptor protein tyrosine kinase activity"/>
    <property type="evidence" value="ECO:0007669"/>
    <property type="project" value="UniProtKB-EC"/>
</dbReference>
<sequence>MKMQEALVLLLLGLSFVCGQQPYTKFTDATSWISAINGVPAGTSSAVIVLTTTDKYTSGSAVTLQSGTTWTFVASASTIPSIYGVNFTASNNSLYFSGITLNSTFISGSNTNASFQSCIIAGSSSATQSLLSFANGAFLSITNSQFTNNIFNNTVATIASPIQLLNMASVSIASSIFSGNTVPSGPGAIYAIGSNVALTSCTFGSNYGNNISAVSFLSAGGGAISISGSSLVATSSTFQYNSANGVGGAIYSTNGATTLLNNCTFTGNNVAQSGGAVYSDSSSLSVGYSTFQSNAAAVSGGSIYSSGGNSNVYLAKNQILNNSAPNGGGMSVASYPNTTILSSLFDGNQANNEGGGLLYNATGGLLMITGTTVSNNKASSGAGLSYKNGASANLNGVTATSNVATVNGGALSIAGPSATISGGTFTSNSAQQGAAVYQAAGSSSASGTTFTSNIASSQGTSFFLAGGSALLSGITVQSTPGSLSAVGANGGSILSVVGSNFDSNTVNLASVNGLGNFNLNTSTISSSGSTVVSNNCNVNLNSCTFASASNVTTNGGSLIIANNPKFNLKIDTTNSIATIGGPFGGLSGTAAGSAGSLTLSNVTTTDVQSNLYFNGLGSLALSNSGLSSQGFTGSVTTITINSVSLGSNTLPTTYNLNSSNTLSMNSVTLNPGTNMNSGMALSFGGTGAAATATVSGVSIVYSGPTFVTPSINIYNFGTGSMSSVYSPNGPVQLSMTGATGATTGSISNVTYGGSSPSSVSLGGYPTSSIYTLTAQSGAPVNVNLFNATTGVFRDSSISGGSVTATSTSTELVSGITSSGNLQLNMTNVPNATLASSSIAGTASVFSTTSTVNILPSFVTSTGVKSTYTNSIVYIGGQNTIQEPTNLINSTIIFQQTQFNSQVKLTVDSTSSAIFNGVSATNQNIIVNGPGATTFNGGVLAGNTFSITGGQSAAFNSVNLTSGAIVLRSVNSANLNNVVTGSTTLDASSVGSLTCLNGSLTNWNWTLASVGLLNVTNSKLTSGAMNTLTSNNVSIYSITGTTFGFTTPTSSFAINADTGVNAIFSGNTLSGVSTNSASLSWTNYTSVTMNGDFFGAVTTNLVVSKVGGLSMNNVNLGSATTSISSVTGTVDLKNVVSNSGSLSVTNAGGLTMTGDTLTNTPLTLSGVTTGTITGSTFTSPVVISNSATTIGSSSFNGANLIVNGGSITVNGGGASPNFNVNSGISINGATASINNVIFSSGSTITSTGSNTTLNNIATNPTAYIDQVSIVSSNGGSLTLSNENWPKSPIISVVGVSSTSISSSTITDLNLDATNVGSVTVSSSTLNVQSGSTLNLDNVSNLNMTTVAINYNNAGSSINIVGSSNGGTAVISGVTVNNGLSNAANLKLSNYNGLTVNNADFGASSAGIVLTNVTSSTISGSKLGSNVTLVFSNDPSVVISATSSTGGTMTSTNSNVTIIGGSLILSSATVTSGALNALNANVTANSIQSNSASLSFSGSTLSGAALLLTNSSTASFTNSNVNEASISASGSVLNLSNSNTSAIAIGATAGSSVTVIGSALGASSSIAGDNAAGITVSGSSATDLSISGTANTLNVAQSTLTSKSTGSSIAVTTSTAVVSGVQVVVSGSSGLSLSLTGSSAGSTATVGPISYSGASPVSQTIAVSSFSNATVTGVQQGSQIVNLVGSSDGNLIVSSSGLTSVATTETSVMVNNVTSQLVNVNGGSSSLVSGSTIGTIVVNGNGSPTIRNVIVNGAAGPAISISNSNNTSVDSVQFTPNSGNSIALTNSNTTSVTQLTFNGASGAVTVTNSGSTSVGGVSVPNGSAIINLSGVTSGSLSNVTGQGANGITVTNSGIVTASNLNLVGSTMILENNSALAISSSNLANTTLSGSAGSLSISNSTVGFTSNSTWAFSSTAFTSTGNTYVPTCTACIAPIMINLNNGSAAQLDSSILQSGGSTVVFIINANNSSVALSNTNFPVGPQLNMNNASGNLANVNTNNASIVVIGSSSLIVSNTNLVGGTVTVGNGTSLNWNNVTAFGTPIVLTGTSGSISDISLSGSPSKLDLISSAGLVVSGVTLQNTTGTITVVGGSTSLSNVNIMPTVSPITVTNGANVSISNISISGQPANLNIANTANFTISGATFTNTTIHVTNSTLVTLDQVNTSGSSTITATNSGTVSITNGQASGPTPSTANVVFLNITTSNIKGNTFDANTTAYISITNFTLATISQNTFNNGATVVLVGGGSTDVTQNVLPADKELAVSGAVIFSVTGAVDPLLDPYFRENADTLSAFNAIFPQSNLIFRNVSHIGFLNCTFTNPNGTTITVTKGSNIGIKTSSFAGPVFINVTDAYVDLSSTTFASTLLVKGANSIDNTFKNITTPLGANVTFVNSASFSASSWTANGQTILGLSNVPTVALQGLTLPSGSHLVYNTNNSATGNNNNWSVTGSTVDANINGPSTFALSGSNWTNSVGNFQGSNTTFAITSPLLNPSSSIRVTGAASAAVQSANLNSATITLTGVTGLASVDGLTTTGGNSIVSVNGGSSFSQNGGTLGASNTVISVSNVPINTVSNVNINGPTNMSFAGSIGVSLANVNSQSNLTMTVNGGAVNMTTVAFNGPTNVALSNGNSFLFNGISFGNTNGGIQVTNTTTLQVNGMTVNNSPAPIMLTGVSSSSLSGLTVTGTTTLSVTNGQSLNGDNWNVTSGNVTLSLNNVGSSKLLGGSISGSTVTVNGGPIELNSMVSSTSTLNLNGNSTLANVVLSNGSALVSGNNVNWNSGTISSSSVTVTSSTLSLGSLSISSSVINLTGGAILLANDTFTSAAITLAGSSVTLLNATVASSNLSVVSPSITGTGVTFSQVNSTLSGSTINMKDVIMSGNSSTLLSNANSGVTLQNLLIGTGGATLVAKNDLYLNIQGGYYSGPATFSVTSVSNTTLSGITSNGLLLSSDSIVNLNNGTLYGSTVLSSTGSNAITVSNTNTVGSLTLAPATSGSTVINGGQFVGGSSLNIDGGQTATFSGVLLSSGTGSQVTLSNQASVTLNAVNVQGSGAVLSFSNTNSLAVSGGNWVGSNNSLVLQNIPSVQLSGVQLGGASVVTQGTTPGLSLTQSDVTAAVSITTGAAQGFVTLDSINVSPSVQMNVSTNVLKLNNVNGGGVLSVYDAVSSVANGTLSASVKYFGTNVVTINATISSPLLTFNDASSLSLSGSFVGSTALRYNSVSTVTLNNVGGNGNVTALYNGVDGVSFSNVNVTGAWNLVDNNSGHIVFHNVTFASPFPSSLRWNNVLDVTATLLGLGGQTSINFSNTAFTLINGLTVNGGSLNIVNVTQNTISAVSGGVSGVFYGSITNSVYTSLTGVYLSGAGGAAFTINGVPTVNVNNVSMSTTSATNALYVSVNGATSGLTSSNLNFVGGANGLNIIGSPVVSLSYVSSTSSSASPVIGVTGAASVNLTSVQVSQGTASKGNAVDIRTLSGDITVTNCAFNGNNQNVLSIDTVPPNCTATIWNNNFINNKGRAVSITSTGEISYISLTSNTFTQNAASGSGGSLNVVAARTDSLVLSNNVFTSNSATFGGAVSVQGDVLSASFTNTNAAKNSATRNGGAISFTSGTIYQLTVNNASFSSNTARQLGGAISFDASAGLALFNLSGVSFTSNTATSGGAVSLAPDLQTLNVVGSTFTSNVAAGYGGGLYGQLYGADSVNLNDVTFNTNKAYEGGGLYLDGFLSNAALSGVKASGNTASNSGGAMSMNAFIDNIFTFYNATISSNSAKFQGGALLFGGSGLNNISMSNVTMTGNSAVYGGALAVTGAGNHMLFSSSSFGSNSATTQGGAMYFAQESLYMINLIYVTLTSNTALIGGGIYTANVMSSFNMTGVQALSNTARSNGGVLYVEQPIAQATFSGGRYVGNTAGSGGAISFGAGFVAQQENGTTLFTDAQFSSNIASETGGGGAISISQMTASTVFSNCTFTANVAGQGGSLYLGSSSTNSTIELYNTKLWSNQGSKSSSQGGALYLLASGGIINLLVDGTDVRNNTAYSGGAFFIQGDMGVSIAVTNSTLTSNTAVTSGGVFDLAGSAQEVRFEQVTATGNTASSGGLLILESGGSLGQLTLINSTITGHRATSYNGGIFAMSGPLGNFVAKQTRFEKNSAGSLGGVLYTTISSNYSESVSMTECSFSHNSAGNGGCIYLDGGVGSYKLQSFTDVNSTWIGNKATGTGGALFIGSTVGSIELSSSQYNANTANQGAVLYLGSASNLNVVNSTFGGNAAVQSGGAIATTAKSKFVSNGNQFSNNTAGAWGGALMILVASNKRSFAPDPNALSLITNTNFTDNSGNIGGAVYVSNPHSADSTVPNAQILGVNFARNKAVYGGGIAIYGDIALDLLKFKGDTASQGGAFAVMTPGNVMVGDIELGGSSVWLNNGASVSISNASSTSTSAFTAGITCPSGSPTVNVDGSVECPTDSSINAPGDNRSTKTANNNNVIIGVVVGAVAIIAIAVVVALILIKRRKQQQGFTAELSTHVWKFDAHKNVIINFDDLADMQQIGRGAFGIVYKAIWRAVPVAVKQLINQNNMTQEQIQDFISEVTLLQGLRPHPNVVLFMGVTPPPGPISLVTEFCEGGSLYGYLRDVPDIPYETKRKFVVGIAQGMLHLASENIVHRDLAARNILLTGSLEAKVTDFGLSRATESAETGAQTTSAVGPLKWMSPEAILERRYSEKSDVYSFAMTLWEITTQKELYADRDPVKAAIEVTNGLRPAVTSDMNESFVRLMTASWAELPENRPNFRQICAYLQMEGQGPQVQMNALNTEQSTADFETNYRSITMRPESVHNLKAQLQEELAEDEPSANQYQNHSNNYGSLFG</sequence>
<dbReference type="InterPro" id="IPR017441">
    <property type="entry name" value="Protein_kinase_ATP_BS"/>
</dbReference>
<evidence type="ECO:0000256" key="4">
    <source>
        <dbReference type="ARBA" id="ARBA00022777"/>
    </source>
</evidence>
<dbReference type="InterPro" id="IPR008266">
    <property type="entry name" value="Tyr_kinase_AS"/>
</dbReference>
<dbReference type="PROSITE" id="PS00109">
    <property type="entry name" value="PROTEIN_KINASE_TYR"/>
    <property type="match status" value="1"/>
</dbReference>
<proteinExistence type="predicted"/>
<evidence type="ECO:0000256" key="9">
    <source>
        <dbReference type="SAM" id="Phobius"/>
    </source>
</evidence>
<dbReference type="PROSITE" id="PS50011">
    <property type="entry name" value="PROTEIN_KINASE_DOM"/>
    <property type="match status" value="1"/>
</dbReference>
<keyword evidence="9" id="KW-0812">Transmembrane</keyword>
<dbReference type="GO" id="GO:0043235">
    <property type="term" value="C:receptor complex"/>
    <property type="evidence" value="ECO:0007669"/>
    <property type="project" value="TreeGrafter"/>
</dbReference>
<keyword evidence="9" id="KW-1133">Transmembrane helix</keyword>
<dbReference type="InterPro" id="IPR011050">
    <property type="entry name" value="Pectin_lyase_fold/virulence"/>
</dbReference>
<dbReference type="PRINTS" id="PR00109">
    <property type="entry name" value="TYRKINASE"/>
</dbReference>
<keyword evidence="2" id="KW-0808">Transferase</keyword>
<dbReference type="InterPro" id="IPR001245">
    <property type="entry name" value="Ser-Thr/Tyr_kinase_cat_dom"/>
</dbReference>
<keyword evidence="10" id="KW-0732">Signal</keyword>
<keyword evidence="3 7" id="KW-0547">Nucleotide-binding</keyword>
<comment type="caution">
    <text evidence="12">The sequence shown here is derived from an EMBL/GenBank/DDBJ whole genome shotgun (WGS) entry which is preliminary data.</text>
</comment>
<dbReference type="GO" id="GO:0005524">
    <property type="term" value="F:ATP binding"/>
    <property type="evidence" value="ECO:0007669"/>
    <property type="project" value="UniProtKB-UniRule"/>
</dbReference>
<keyword evidence="13" id="KW-1185">Reference proteome</keyword>
<dbReference type="PANTHER" id="PTHR24416:SF611">
    <property type="entry name" value="TYROSINE-PROTEIN KINASE TRANSMEMBRANE RECEPTOR ROR"/>
    <property type="match status" value="1"/>
</dbReference>
<name>A0A2P6NTV2_9EUKA</name>
<dbReference type="InterPro" id="IPR006626">
    <property type="entry name" value="PbH1"/>
</dbReference>
<comment type="catalytic activity">
    <reaction evidence="6">
        <text>L-tyrosyl-[protein] + ATP = O-phospho-L-tyrosyl-[protein] + ADP + H(+)</text>
        <dbReference type="Rhea" id="RHEA:10596"/>
        <dbReference type="Rhea" id="RHEA-COMP:10136"/>
        <dbReference type="Rhea" id="RHEA-COMP:20101"/>
        <dbReference type="ChEBI" id="CHEBI:15378"/>
        <dbReference type="ChEBI" id="CHEBI:30616"/>
        <dbReference type="ChEBI" id="CHEBI:46858"/>
        <dbReference type="ChEBI" id="CHEBI:61978"/>
        <dbReference type="ChEBI" id="CHEBI:456216"/>
        <dbReference type="EC" id="2.7.10.1"/>
    </reaction>
</comment>
<comment type="subcellular location">
    <subcellularLocation>
        <location evidence="1">Membrane</location>
        <topology evidence="1">Single-pass membrane protein</topology>
    </subcellularLocation>
</comment>
<evidence type="ECO:0000256" key="7">
    <source>
        <dbReference type="PROSITE-ProRule" id="PRU10141"/>
    </source>
</evidence>
<evidence type="ECO:0000259" key="11">
    <source>
        <dbReference type="PROSITE" id="PS50011"/>
    </source>
</evidence>
<dbReference type="InterPro" id="IPR050122">
    <property type="entry name" value="RTK"/>
</dbReference>
<feature type="compositionally biased region" description="Polar residues" evidence="8">
    <location>
        <begin position="4829"/>
        <end position="4845"/>
    </location>
</feature>
<dbReference type="EMBL" id="MDYQ01000020">
    <property type="protein sequence ID" value="PRP87399.1"/>
    <property type="molecule type" value="Genomic_DNA"/>
</dbReference>
<dbReference type="SUPFAM" id="SSF51126">
    <property type="entry name" value="Pectin lyase-like"/>
    <property type="match status" value="4"/>
</dbReference>
<dbReference type="InterPro" id="IPR020635">
    <property type="entry name" value="Tyr_kinase_cat_dom"/>
</dbReference>
<feature type="region of interest" description="Disordered" evidence="8">
    <location>
        <begin position="4824"/>
        <end position="4845"/>
    </location>
</feature>
<dbReference type="SMART" id="SM00710">
    <property type="entry name" value="PbH1"/>
    <property type="match status" value="40"/>
</dbReference>
<organism evidence="12 13">
    <name type="scientific">Planoprotostelium fungivorum</name>
    <dbReference type="NCBI Taxonomy" id="1890364"/>
    <lineage>
        <taxon>Eukaryota</taxon>
        <taxon>Amoebozoa</taxon>
        <taxon>Evosea</taxon>
        <taxon>Variosea</taxon>
        <taxon>Cavosteliida</taxon>
        <taxon>Cavosteliaceae</taxon>
        <taxon>Planoprotostelium</taxon>
    </lineage>
</organism>
<reference evidence="12 13" key="1">
    <citation type="journal article" date="2018" name="Genome Biol. Evol.">
        <title>Multiple Roots of Fruiting Body Formation in Amoebozoa.</title>
        <authorList>
            <person name="Hillmann F."/>
            <person name="Forbes G."/>
            <person name="Novohradska S."/>
            <person name="Ferling I."/>
            <person name="Riege K."/>
            <person name="Groth M."/>
            <person name="Westermann M."/>
            <person name="Marz M."/>
            <person name="Spaller T."/>
            <person name="Winckler T."/>
            <person name="Schaap P."/>
            <person name="Glockner G."/>
        </authorList>
    </citation>
    <scope>NUCLEOTIDE SEQUENCE [LARGE SCALE GENOMIC DNA]</scope>
    <source>
        <strain evidence="12 13">Jena</strain>
    </source>
</reference>
<dbReference type="GO" id="GO:0005886">
    <property type="term" value="C:plasma membrane"/>
    <property type="evidence" value="ECO:0007669"/>
    <property type="project" value="TreeGrafter"/>
</dbReference>
<dbReference type="Gene3D" id="1.10.510.10">
    <property type="entry name" value="Transferase(Phosphotransferase) domain 1"/>
    <property type="match status" value="1"/>
</dbReference>
<feature type="transmembrane region" description="Helical" evidence="9">
    <location>
        <begin position="4467"/>
        <end position="4490"/>
    </location>
</feature>
<dbReference type="PROSITE" id="PS00107">
    <property type="entry name" value="PROTEIN_KINASE_ATP"/>
    <property type="match status" value="1"/>
</dbReference>
<feature type="chain" id="PRO_5015171878" evidence="10">
    <location>
        <begin position="20"/>
        <end position="4845"/>
    </location>
</feature>
<keyword evidence="4" id="KW-0418">Kinase</keyword>
<evidence type="ECO:0000256" key="5">
    <source>
        <dbReference type="ARBA" id="ARBA00022840"/>
    </source>
</evidence>
<dbReference type="InterPro" id="IPR000719">
    <property type="entry name" value="Prot_kinase_dom"/>
</dbReference>
<feature type="signal peptide" evidence="10">
    <location>
        <begin position="1"/>
        <end position="19"/>
    </location>
</feature>
<keyword evidence="5 7" id="KW-0067">ATP-binding</keyword>
<evidence type="ECO:0000256" key="1">
    <source>
        <dbReference type="ARBA" id="ARBA00004167"/>
    </source>
</evidence>
<evidence type="ECO:0000256" key="8">
    <source>
        <dbReference type="SAM" id="MobiDB-lite"/>
    </source>
</evidence>
<dbReference type="FunFam" id="3.30.200.20:FF:000180">
    <property type="entry name" value="serine/threonine-protein kinase STY46-like"/>
    <property type="match status" value="1"/>
</dbReference>
<protein>
    <submittedName>
        <fullName evidence="12">Hemagluttinin family protein</fullName>
    </submittedName>
</protein>
<dbReference type="InParanoid" id="A0A2P6NTV2"/>
<dbReference type="PANTHER" id="PTHR24416">
    <property type="entry name" value="TYROSINE-PROTEIN KINASE RECEPTOR"/>
    <property type="match status" value="1"/>
</dbReference>
<evidence type="ECO:0000256" key="2">
    <source>
        <dbReference type="ARBA" id="ARBA00022679"/>
    </source>
</evidence>
<feature type="domain" description="Protein kinase" evidence="11">
    <location>
        <begin position="4523"/>
        <end position="4775"/>
    </location>
</feature>
<evidence type="ECO:0000256" key="3">
    <source>
        <dbReference type="ARBA" id="ARBA00022741"/>
    </source>
</evidence>
<dbReference type="Proteomes" id="UP000241769">
    <property type="component" value="Unassembled WGS sequence"/>
</dbReference>
<dbReference type="SMART" id="SM00219">
    <property type="entry name" value="TyrKc"/>
    <property type="match status" value="1"/>
</dbReference>
<keyword evidence="9" id="KW-0472">Membrane</keyword>
<evidence type="ECO:0000256" key="6">
    <source>
        <dbReference type="ARBA" id="ARBA00051243"/>
    </source>
</evidence>
<dbReference type="InterPro" id="IPR011009">
    <property type="entry name" value="Kinase-like_dom_sf"/>
</dbReference>
<dbReference type="SUPFAM" id="SSF56112">
    <property type="entry name" value="Protein kinase-like (PK-like)"/>
    <property type="match status" value="1"/>
</dbReference>
<gene>
    <name evidence="12" type="ORF">PROFUN_00610</name>
</gene>
<evidence type="ECO:0000313" key="13">
    <source>
        <dbReference type="Proteomes" id="UP000241769"/>
    </source>
</evidence>
<feature type="binding site" evidence="7">
    <location>
        <position position="4550"/>
    </location>
    <ligand>
        <name>ATP</name>
        <dbReference type="ChEBI" id="CHEBI:30616"/>
    </ligand>
</feature>